<sequence>MTEPRRDEPADPEETAEEREPEWWEDPRMPWGHKPTRADIACFALISALGLYALALLPFRAVLVTQPYLAATLTGSRTGVVTIGALTATGVETTWPLWLVLATLSVMKFDPVYFWAGKLWGQGVFEMVAGRSPRARRNAERAEKLARRFAVPAILITYLPIPLPSSVIYATLGAAGMSWRRFLTVNVCFAALMQSGYMYLGYRIGAPAVAVVTEYAKYAWYLTLAILIGMIVTWWWNRRKKAAASAHDG</sequence>
<dbReference type="GO" id="GO:0005886">
    <property type="term" value="C:plasma membrane"/>
    <property type="evidence" value="ECO:0007669"/>
    <property type="project" value="UniProtKB-SubCell"/>
</dbReference>
<feature type="transmembrane region" description="Helical" evidence="1">
    <location>
        <begin position="38"/>
        <end position="59"/>
    </location>
</feature>
<dbReference type="PANTHER" id="PTHR30353:SF15">
    <property type="entry name" value="INNER MEMBRANE PROTEIN YABI"/>
    <property type="match status" value="1"/>
</dbReference>
<feature type="compositionally biased region" description="Acidic residues" evidence="2">
    <location>
        <begin position="10"/>
        <end position="20"/>
    </location>
</feature>
<feature type="transmembrane region" description="Helical" evidence="1">
    <location>
        <begin position="79"/>
        <end position="100"/>
    </location>
</feature>
<keyword evidence="1" id="KW-0812">Transmembrane</keyword>
<protein>
    <recommendedName>
        <fullName evidence="5">DedA family protein</fullName>
    </recommendedName>
</protein>
<dbReference type="EMBL" id="NMVO01000015">
    <property type="protein sequence ID" value="OYO11719.1"/>
    <property type="molecule type" value="Genomic_DNA"/>
</dbReference>
<feature type="transmembrane region" description="Helical" evidence="1">
    <location>
        <begin position="149"/>
        <end position="170"/>
    </location>
</feature>
<keyword evidence="4" id="KW-1185">Reference proteome</keyword>
<dbReference type="RefSeq" id="WP_094399287.1">
    <property type="nucleotide sequence ID" value="NZ_NMVL01000001.1"/>
</dbReference>
<comment type="similarity">
    <text evidence="1">Belongs to the DedA family.</text>
</comment>
<comment type="caution">
    <text evidence="3">The sequence shown here is derived from an EMBL/GenBank/DDBJ whole genome shotgun (WGS) entry which is preliminary data.</text>
</comment>
<keyword evidence="1" id="KW-1003">Cell membrane</keyword>
<keyword evidence="1" id="KW-1133">Transmembrane helix</keyword>
<evidence type="ECO:0000313" key="4">
    <source>
        <dbReference type="Proteomes" id="UP000215896"/>
    </source>
</evidence>
<dbReference type="PANTHER" id="PTHR30353">
    <property type="entry name" value="INNER MEMBRANE PROTEIN DEDA-RELATED"/>
    <property type="match status" value="1"/>
</dbReference>
<dbReference type="InterPro" id="IPR032818">
    <property type="entry name" value="DedA-like"/>
</dbReference>
<dbReference type="AlphaFoldDB" id="A0A255G722"/>
<dbReference type="Proteomes" id="UP000215896">
    <property type="component" value="Unassembled WGS sequence"/>
</dbReference>
<organism evidence="3 4">
    <name type="scientific">Enemella evansiae</name>
    <dbReference type="NCBI Taxonomy" id="2016499"/>
    <lineage>
        <taxon>Bacteria</taxon>
        <taxon>Bacillati</taxon>
        <taxon>Actinomycetota</taxon>
        <taxon>Actinomycetes</taxon>
        <taxon>Propionibacteriales</taxon>
        <taxon>Propionibacteriaceae</taxon>
        <taxon>Enemella</taxon>
    </lineage>
</organism>
<evidence type="ECO:0000256" key="2">
    <source>
        <dbReference type="SAM" id="MobiDB-lite"/>
    </source>
</evidence>
<accession>A0A255G722</accession>
<dbReference type="OrthoDB" id="3727474at2"/>
<evidence type="ECO:0000313" key="3">
    <source>
        <dbReference type="EMBL" id="OYO11719.1"/>
    </source>
</evidence>
<feature type="transmembrane region" description="Helical" evidence="1">
    <location>
        <begin position="182"/>
        <end position="202"/>
    </location>
</feature>
<gene>
    <name evidence="3" type="ORF">CGZ94_15010</name>
</gene>
<feature type="region of interest" description="Disordered" evidence="2">
    <location>
        <begin position="1"/>
        <end position="28"/>
    </location>
</feature>
<proteinExistence type="inferred from homology"/>
<evidence type="ECO:0008006" key="5">
    <source>
        <dbReference type="Google" id="ProtNLM"/>
    </source>
</evidence>
<keyword evidence="1" id="KW-0472">Membrane</keyword>
<reference evidence="3 4" key="1">
    <citation type="submission" date="2017-07" db="EMBL/GenBank/DDBJ databases">
        <title>Draft whole genome sequences of clinical Proprionibacteriaceae strains.</title>
        <authorList>
            <person name="Bernier A.-M."/>
            <person name="Bernard K."/>
            <person name="Domingo M.-C."/>
        </authorList>
    </citation>
    <scope>NUCLEOTIDE SEQUENCE [LARGE SCALE GENOMIC DNA]</scope>
    <source>
        <strain evidence="3 4">NML 030167</strain>
    </source>
</reference>
<feature type="transmembrane region" description="Helical" evidence="1">
    <location>
        <begin position="218"/>
        <end position="236"/>
    </location>
</feature>
<name>A0A255G722_9ACTN</name>
<evidence type="ECO:0000256" key="1">
    <source>
        <dbReference type="RuleBase" id="RU367016"/>
    </source>
</evidence>
<comment type="subcellular location">
    <subcellularLocation>
        <location evidence="1">Cell membrane</location>
        <topology evidence="1">Multi-pass membrane protein</topology>
    </subcellularLocation>
</comment>